<accession>A0ABD5ZK24</accession>
<dbReference type="InterPro" id="IPR017853">
    <property type="entry name" value="GH"/>
</dbReference>
<dbReference type="RefSeq" id="WP_390226012.1">
    <property type="nucleotide sequence ID" value="NZ_JBHTAA010000015.1"/>
</dbReference>
<dbReference type="EMBL" id="JBHTAA010000015">
    <property type="protein sequence ID" value="MFC7205377.1"/>
    <property type="molecule type" value="Genomic_DNA"/>
</dbReference>
<keyword evidence="2" id="KW-1185">Reference proteome</keyword>
<dbReference type="GO" id="GO:0016787">
    <property type="term" value="F:hydrolase activity"/>
    <property type="evidence" value="ECO:0007669"/>
    <property type="project" value="UniProtKB-KW"/>
</dbReference>
<sequence>MSNELTRRRLLQIGAVGSVVGAAGWSTRYGERMDTELQTQRSQFSVPDASLTSQTDPVDVRGAIYIPPRAFNFYQMWRYYDPSVIERDLTYATQVNLNAIRTWLCYEQWERDPDGHERAFDHFLDTAEERDLSVLIGIFDGIGANPTTDRLLDTDPKTSVGLSSPSREILSDPTRWDEPRAFVEWFMENYRDDDRLLGIEVMNEPGWSANKLAFSESMFETLVDNRGSVPLTVGSTSLVNNAEYARWGSEIFQFHYNFVSDQATFQEMLERVAISRAALDTPIWITEWQRARKGQGFTAEPEPDERGPDYASLAPLIHDAGLGNFFWSLMVKPAWVQPQRKNGVINGLFHEDGSVWSLDDALAIQAMSGETSLDVQERQEVPDWMAV</sequence>
<evidence type="ECO:0000313" key="1">
    <source>
        <dbReference type="EMBL" id="MFC7205377.1"/>
    </source>
</evidence>
<dbReference type="AlphaFoldDB" id="A0ABD5ZK24"/>
<proteinExistence type="predicted"/>
<dbReference type="SUPFAM" id="SSF51445">
    <property type="entry name" value="(Trans)glycosidases"/>
    <property type="match status" value="1"/>
</dbReference>
<dbReference type="Proteomes" id="UP001596481">
    <property type="component" value="Unassembled WGS sequence"/>
</dbReference>
<evidence type="ECO:0000313" key="2">
    <source>
        <dbReference type="Proteomes" id="UP001596481"/>
    </source>
</evidence>
<gene>
    <name evidence="1" type="ORF">ACFQJC_17845</name>
</gene>
<name>A0ABD5ZK24_9EURY</name>
<dbReference type="Gene3D" id="3.20.20.80">
    <property type="entry name" value="Glycosidases"/>
    <property type="match status" value="1"/>
</dbReference>
<organism evidence="1 2">
    <name type="scientific">Haloferax namakaokahaiae</name>
    <dbReference type="NCBI Taxonomy" id="1748331"/>
    <lineage>
        <taxon>Archaea</taxon>
        <taxon>Methanobacteriati</taxon>
        <taxon>Methanobacteriota</taxon>
        <taxon>Stenosarchaea group</taxon>
        <taxon>Halobacteria</taxon>
        <taxon>Halobacteriales</taxon>
        <taxon>Haloferacaceae</taxon>
        <taxon>Haloferax</taxon>
    </lineage>
</organism>
<comment type="caution">
    <text evidence="1">The sequence shown here is derived from an EMBL/GenBank/DDBJ whole genome shotgun (WGS) entry which is preliminary data.</text>
</comment>
<reference evidence="1 2" key="1">
    <citation type="journal article" date="2019" name="Int. J. Syst. Evol. Microbiol.">
        <title>The Global Catalogue of Microorganisms (GCM) 10K type strain sequencing project: providing services to taxonomists for standard genome sequencing and annotation.</title>
        <authorList>
            <consortium name="The Broad Institute Genomics Platform"/>
            <consortium name="The Broad Institute Genome Sequencing Center for Infectious Disease"/>
            <person name="Wu L."/>
            <person name="Ma J."/>
        </authorList>
    </citation>
    <scope>NUCLEOTIDE SEQUENCE [LARGE SCALE GENOMIC DNA]</scope>
    <source>
        <strain evidence="1 2">DSM 29988</strain>
    </source>
</reference>
<protein>
    <submittedName>
        <fullName evidence="1">Glycoside hydrolase</fullName>
    </submittedName>
</protein>
<keyword evidence="1" id="KW-0378">Hydrolase</keyword>